<sequence length="257" mass="29471">MSLDLATMCGWLYAIAWSISFYPTIMLNLKIKSADSISFDFAVLNLLGYSCYTASIYLQIYNPEVRRQFAKTFDGNLPLLSGIDLAYSAHGLLLTFVLLSQIILGNKWWGFKNSRTVFKFSRLVRTFYIAFMGFLLFNIYYMSRPFQLLTFTLHLSYCKILVSCTKYIPQVIHNSNRKSMFGISKLQILLDLLGCLCSVSELLLRNTTTLTKLVDANRSKLGIILVTMVFDLVFLIQFRLYESPRKQTVAKSEKVPV</sequence>
<feature type="transmembrane region" description="Helical" evidence="7">
    <location>
        <begin position="41"/>
        <end position="60"/>
    </location>
</feature>
<evidence type="ECO:0000256" key="5">
    <source>
        <dbReference type="ARBA" id="ARBA00022989"/>
    </source>
</evidence>
<dbReference type="SMART" id="SM00679">
    <property type="entry name" value="CTNS"/>
    <property type="match status" value="2"/>
</dbReference>
<dbReference type="GO" id="GO:0015184">
    <property type="term" value="F:L-cystine transmembrane transporter activity"/>
    <property type="evidence" value="ECO:0007669"/>
    <property type="project" value="TreeGrafter"/>
</dbReference>
<comment type="subcellular location">
    <subcellularLocation>
        <location evidence="1">Endomembrane system</location>
        <topology evidence="1">Multi-pass membrane protein</topology>
    </subcellularLocation>
</comment>
<evidence type="ECO:0000256" key="2">
    <source>
        <dbReference type="ARBA" id="ARBA00022448"/>
    </source>
</evidence>
<evidence type="ECO:0000313" key="9">
    <source>
        <dbReference type="Proteomes" id="UP000769157"/>
    </source>
</evidence>
<dbReference type="InterPro" id="IPR005282">
    <property type="entry name" value="LC_transporter"/>
</dbReference>
<evidence type="ECO:0000313" key="8">
    <source>
        <dbReference type="EMBL" id="KAH3671672.1"/>
    </source>
</evidence>
<comment type="caution">
    <text evidence="8">The sequence shown here is derived from an EMBL/GenBank/DDBJ whole genome shotgun (WGS) entry which is preliminary data.</text>
</comment>
<dbReference type="EMBL" id="JAEUBE010000055">
    <property type="protein sequence ID" value="KAH3671672.1"/>
    <property type="molecule type" value="Genomic_DNA"/>
</dbReference>
<keyword evidence="5 7" id="KW-1133">Transmembrane helix</keyword>
<dbReference type="GO" id="GO:0012505">
    <property type="term" value="C:endomembrane system"/>
    <property type="evidence" value="ECO:0007669"/>
    <property type="project" value="UniProtKB-SubCell"/>
</dbReference>
<protein>
    <recommendedName>
        <fullName evidence="10">Cystine transporter Cystinosin</fullName>
    </recommendedName>
</protein>
<feature type="transmembrane region" description="Helical" evidence="7">
    <location>
        <begin position="125"/>
        <end position="142"/>
    </location>
</feature>
<organism evidence="8 9">
    <name type="scientific">Ogataea philodendri</name>
    <dbReference type="NCBI Taxonomy" id="1378263"/>
    <lineage>
        <taxon>Eukaryota</taxon>
        <taxon>Fungi</taxon>
        <taxon>Dikarya</taxon>
        <taxon>Ascomycota</taxon>
        <taxon>Saccharomycotina</taxon>
        <taxon>Pichiomycetes</taxon>
        <taxon>Pichiales</taxon>
        <taxon>Pichiaceae</taxon>
        <taxon>Ogataea</taxon>
    </lineage>
</organism>
<feature type="transmembrane region" description="Helical" evidence="7">
    <location>
        <begin position="223"/>
        <end position="241"/>
    </location>
</feature>
<keyword evidence="9" id="KW-1185">Reference proteome</keyword>
<feature type="transmembrane region" description="Helical" evidence="7">
    <location>
        <begin position="12"/>
        <end position="29"/>
    </location>
</feature>
<name>A0A9P8PGL9_9ASCO</name>
<evidence type="ECO:0000256" key="3">
    <source>
        <dbReference type="ARBA" id="ARBA00022692"/>
    </source>
</evidence>
<dbReference type="RefSeq" id="XP_046064848.1">
    <property type="nucleotide sequence ID" value="XM_046204795.1"/>
</dbReference>
<dbReference type="OrthoDB" id="75720at2759"/>
<evidence type="ECO:0000256" key="4">
    <source>
        <dbReference type="ARBA" id="ARBA00022737"/>
    </source>
</evidence>
<dbReference type="Proteomes" id="UP000769157">
    <property type="component" value="Unassembled WGS sequence"/>
</dbReference>
<keyword evidence="3 7" id="KW-0812">Transmembrane</keyword>
<keyword evidence="6 7" id="KW-0472">Membrane</keyword>
<keyword evidence="2" id="KW-0813">Transport</keyword>
<evidence type="ECO:0000256" key="7">
    <source>
        <dbReference type="SAM" id="Phobius"/>
    </source>
</evidence>
<dbReference type="Gene3D" id="1.20.1280.290">
    <property type="match status" value="2"/>
</dbReference>
<evidence type="ECO:0000256" key="6">
    <source>
        <dbReference type="ARBA" id="ARBA00023136"/>
    </source>
</evidence>
<evidence type="ECO:0000256" key="1">
    <source>
        <dbReference type="ARBA" id="ARBA00004127"/>
    </source>
</evidence>
<dbReference type="GO" id="GO:0005774">
    <property type="term" value="C:vacuolar membrane"/>
    <property type="evidence" value="ECO:0007669"/>
    <property type="project" value="TreeGrafter"/>
</dbReference>
<dbReference type="PANTHER" id="PTHR13131:SF5">
    <property type="entry name" value="CYSTINOSIN"/>
    <property type="match status" value="1"/>
</dbReference>
<dbReference type="AlphaFoldDB" id="A0A9P8PGL9"/>
<reference evidence="8" key="2">
    <citation type="submission" date="2021-01" db="EMBL/GenBank/DDBJ databases">
        <authorList>
            <person name="Schikora-Tamarit M.A."/>
        </authorList>
    </citation>
    <scope>NUCLEOTIDE SEQUENCE</scope>
    <source>
        <strain evidence="8">CBS6075</strain>
    </source>
</reference>
<feature type="transmembrane region" description="Helical" evidence="7">
    <location>
        <begin position="85"/>
        <end position="104"/>
    </location>
</feature>
<keyword evidence="4" id="KW-0677">Repeat</keyword>
<proteinExistence type="predicted"/>
<dbReference type="GeneID" id="70232345"/>
<dbReference type="Pfam" id="PF04193">
    <property type="entry name" value="PQ-loop"/>
    <property type="match status" value="2"/>
</dbReference>
<dbReference type="GO" id="GO:0000324">
    <property type="term" value="C:fungal-type vacuole"/>
    <property type="evidence" value="ECO:0007669"/>
    <property type="project" value="TreeGrafter"/>
</dbReference>
<dbReference type="PANTHER" id="PTHR13131">
    <property type="entry name" value="CYSTINOSIN"/>
    <property type="match status" value="1"/>
</dbReference>
<evidence type="ECO:0008006" key="10">
    <source>
        <dbReference type="Google" id="ProtNLM"/>
    </source>
</evidence>
<reference evidence="8" key="1">
    <citation type="journal article" date="2021" name="Open Biol.">
        <title>Shared evolutionary footprints suggest mitochondrial oxidative damage underlies multiple complex I losses in fungi.</title>
        <authorList>
            <person name="Schikora-Tamarit M.A."/>
            <person name="Marcet-Houben M."/>
            <person name="Nosek J."/>
            <person name="Gabaldon T."/>
        </authorList>
    </citation>
    <scope>NUCLEOTIDE SEQUENCE</scope>
    <source>
        <strain evidence="8">CBS6075</strain>
    </source>
</reference>
<dbReference type="InterPro" id="IPR006603">
    <property type="entry name" value="PQ-loop_rpt"/>
</dbReference>
<gene>
    <name evidence="8" type="ORF">OGAPHI_000377</name>
</gene>
<accession>A0A9P8PGL9</accession>